<feature type="transmembrane region" description="Helical" evidence="7">
    <location>
        <begin position="125"/>
        <end position="142"/>
    </location>
</feature>
<dbReference type="PANTHER" id="PTHR14969">
    <property type="entry name" value="SPHINGOSINE-1-PHOSPHATE PHOSPHOHYDROLASE"/>
    <property type="match status" value="1"/>
</dbReference>
<feature type="transmembrane region" description="Helical" evidence="7">
    <location>
        <begin position="53"/>
        <end position="72"/>
    </location>
</feature>
<dbReference type="Proteomes" id="UP000597877">
    <property type="component" value="Unassembled WGS sequence"/>
</dbReference>
<keyword evidence="10" id="KW-1185">Reference proteome</keyword>
<evidence type="ECO:0000313" key="9">
    <source>
        <dbReference type="EMBL" id="MBC5668944.1"/>
    </source>
</evidence>
<keyword evidence="4" id="KW-0378">Hydrolase</keyword>
<dbReference type="SUPFAM" id="SSF48317">
    <property type="entry name" value="Acid phosphatase/Vanadium-dependent haloperoxidase"/>
    <property type="match status" value="1"/>
</dbReference>
<comment type="caution">
    <text evidence="9">The sequence shown here is derived from an EMBL/GenBank/DDBJ whole genome shotgun (WGS) entry which is preliminary data.</text>
</comment>
<dbReference type="RefSeq" id="WP_021952922.1">
    <property type="nucleotide sequence ID" value="NZ_JACOOZ010000012.1"/>
</dbReference>
<dbReference type="EMBL" id="JACOOZ010000012">
    <property type="protein sequence ID" value="MBC5668944.1"/>
    <property type="molecule type" value="Genomic_DNA"/>
</dbReference>
<gene>
    <name evidence="9" type="ORF">H8S00_13330</name>
</gene>
<dbReference type="SMART" id="SM00014">
    <property type="entry name" value="acidPPc"/>
    <property type="match status" value="1"/>
</dbReference>
<keyword evidence="2" id="KW-1003">Cell membrane</keyword>
<evidence type="ECO:0000256" key="6">
    <source>
        <dbReference type="ARBA" id="ARBA00023136"/>
    </source>
</evidence>
<evidence type="ECO:0000256" key="7">
    <source>
        <dbReference type="SAM" id="Phobius"/>
    </source>
</evidence>
<evidence type="ECO:0000256" key="2">
    <source>
        <dbReference type="ARBA" id="ARBA00022475"/>
    </source>
</evidence>
<protein>
    <submittedName>
        <fullName evidence="9">Phosphatase PAP2 family protein</fullName>
    </submittedName>
</protein>
<evidence type="ECO:0000256" key="1">
    <source>
        <dbReference type="ARBA" id="ARBA00004651"/>
    </source>
</evidence>
<keyword evidence="3 7" id="KW-0812">Transmembrane</keyword>
<evidence type="ECO:0000256" key="3">
    <source>
        <dbReference type="ARBA" id="ARBA00022692"/>
    </source>
</evidence>
<name>A0ABR7F7G5_9FIRM</name>
<accession>A0ABR7F7G5</accession>
<dbReference type="PANTHER" id="PTHR14969:SF62">
    <property type="entry name" value="DECAPRENYLPHOSPHORYL-5-PHOSPHORIBOSE PHOSPHATASE RV3807C-RELATED"/>
    <property type="match status" value="1"/>
</dbReference>
<feature type="domain" description="Phosphatidic acid phosphatase type 2/haloperoxidase" evidence="8">
    <location>
        <begin position="56"/>
        <end position="163"/>
    </location>
</feature>
<dbReference type="InterPro" id="IPR036938">
    <property type="entry name" value="PAP2/HPO_sf"/>
</dbReference>
<dbReference type="Pfam" id="PF01569">
    <property type="entry name" value="PAP2"/>
    <property type="match status" value="1"/>
</dbReference>
<reference evidence="9 10" key="1">
    <citation type="submission" date="2020-08" db="EMBL/GenBank/DDBJ databases">
        <title>Genome public.</title>
        <authorList>
            <person name="Liu C."/>
            <person name="Sun Q."/>
        </authorList>
    </citation>
    <scope>NUCLEOTIDE SEQUENCE [LARGE SCALE GENOMIC DNA]</scope>
    <source>
        <strain evidence="9 10">BX4</strain>
    </source>
</reference>
<evidence type="ECO:0000256" key="4">
    <source>
        <dbReference type="ARBA" id="ARBA00022801"/>
    </source>
</evidence>
<feature type="transmembrane region" description="Helical" evidence="7">
    <location>
        <begin position="148"/>
        <end position="166"/>
    </location>
</feature>
<keyword evidence="5 7" id="KW-1133">Transmembrane helix</keyword>
<evidence type="ECO:0000256" key="5">
    <source>
        <dbReference type="ARBA" id="ARBA00022989"/>
    </source>
</evidence>
<feature type="transmembrane region" description="Helical" evidence="7">
    <location>
        <begin position="98"/>
        <end position="118"/>
    </location>
</feature>
<proteinExistence type="predicted"/>
<keyword evidence="6 7" id="KW-0472">Membrane</keyword>
<evidence type="ECO:0000313" key="10">
    <source>
        <dbReference type="Proteomes" id="UP000597877"/>
    </source>
</evidence>
<organism evidence="9 10">
    <name type="scientific">Eubacterium segne</name>
    <dbReference type="NCBI Taxonomy" id="2763045"/>
    <lineage>
        <taxon>Bacteria</taxon>
        <taxon>Bacillati</taxon>
        <taxon>Bacillota</taxon>
        <taxon>Clostridia</taxon>
        <taxon>Eubacteriales</taxon>
        <taxon>Eubacteriaceae</taxon>
        <taxon>Eubacterium</taxon>
    </lineage>
</organism>
<dbReference type="InterPro" id="IPR000326">
    <property type="entry name" value="PAP2/HPO"/>
</dbReference>
<feature type="transmembrane region" description="Helical" evidence="7">
    <location>
        <begin position="27"/>
        <end position="46"/>
    </location>
</feature>
<sequence>MSLDWNVLNWIQENLQCDFLDVFMSKFTLLGEMGIIWIAIAIGLLISKKHKKAGLLVLIGLLLGVIIGNGILKNLVMRSRPCWINTDFNLLIANPKDYSFPSGHALSSTIAATVITLYRKKWGIIVIPITALMAFSRLYLYVHFPTDILGGIVMGIIIGYVTYFCGNKIIDSVGKKKNAL</sequence>
<dbReference type="Gene3D" id="1.20.144.10">
    <property type="entry name" value="Phosphatidic acid phosphatase type 2/haloperoxidase"/>
    <property type="match status" value="2"/>
</dbReference>
<evidence type="ECO:0000259" key="8">
    <source>
        <dbReference type="SMART" id="SM00014"/>
    </source>
</evidence>
<dbReference type="CDD" id="cd01610">
    <property type="entry name" value="PAP2_like"/>
    <property type="match status" value="1"/>
</dbReference>
<comment type="subcellular location">
    <subcellularLocation>
        <location evidence="1">Cell membrane</location>
        <topology evidence="1">Multi-pass membrane protein</topology>
    </subcellularLocation>
</comment>